<dbReference type="PROSITE" id="PS50110">
    <property type="entry name" value="RESPONSE_REGULATORY"/>
    <property type="match status" value="1"/>
</dbReference>
<feature type="repeat" description="TPR" evidence="2">
    <location>
        <begin position="381"/>
        <end position="414"/>
    </location>
</feature>
<dbReference type="PANTHER" id="PTHR44366">
    <property type="entry name" value="UDP-N-ACETYLGLUCOSAMINE--PEPTIDE N-ACETYLGLUCOSAMINYLTRANSFERASE 110 KDA SUBUNIT"/>
    <property type="match status" value="1"/>
</dbReference>
<name>A0A2Z6AXY8_9BACT</name>
<accession>A0A2Z6AXY8</accession>
<feature type="repeat" description="TPR" evidence="2">
    <location>
        <begin position="347"/>
        <end position="380"/>
    </location>
</feature>
<dbReference type="InterPro" id="IPR011990">
    <property type="entry name" value="TPR-like_helical_dom_sf"/>
</dbReference>
<keyword evidence="1" id="KW-0597">Phosphoprotein</keyword>
<feature type="domain" description="Response regulatory" evidence="3">
    <location>
        <begin position="42"/>
        <end position="163"/>
    </location>
</feature>
<organism evidence="4 5">
    <name type="scientific">Desulfovibrio ferrophilus</name>
    <dbReference type="NCBI Taxonomy" id="241368"/>
    <lineage>
        <taxon>Bacteria</taxon>
        <taxon>Pseudomonadati</taxon>
        <taxon>Thermodesulfobacteriota</taxon>
        <taxon>Desulfovibrionia</taxon>
        <taxon>Desulfovibrionales</taxon>
        <taxon>Desulfovibrionaceae</taxon>
        <taxon>Desulfovibrio</taxon>
    </lineage>
</organism>
<dbReference type="PANTHER" id="PTHR44366:SF1">
    <property type="entry name" value="UDP-N-ACETYLGLUCOSAMINE--PEPTIDE N-ACETYLGLUCOSAMINYLTRANSFERASE 110 KDA SUBUNIT"/>
    <property type="match status" value="1"/>
</dbReference>
<protein>
    <recommendedName>
        <fullName evidence="3">Response regulatory domain-containing protein</fullName>
    </recommendedName>
</protein>
<dbReference type="SUPFAM" id="SSF48452">
    <property type="entry name" value="TPR-like"/>
    <property type="match status" value="1"/>
</dbReference>
<dbReference type="GO" id="GO:0006493">
    <property type="term" value="P:protein O-linked glycosylation"/>
    <property type="evidence" value="ECO:0007669"/>
    <property type="project" value="InterPro"/>
</dbReference>
<evidence type="ECO:0000256" key="1">
    <source>
        <dbReference type="PROSITE-ProRule" id="PRU00169"/>
    </source>
</evidence>
<dbReference type="KEGG" id="dfl:DFE_1337"/>
<dbReference type="RefSeq" id="WP_172961657.1">
    <property type="nucleotide sequence ID" value="NZ_AP017378.1"/>
</dbReference>
<dbReference type="SUPFAM" id="SSF52172">
    <property type="entry name" value="CheY-like"/>
    <property type="match status" value="1"/>
</dbReference>
<dbReference type="InterPro" id="IPR019734">
    <property type="entry name" value="TPR_rpt"/>
</dbReference>
<feature type="modified residue" description="4-aspartylphosphate" evidence="1">
    <location>
        <position position="98"/>
    </location>
</feature>
<dbReference type="GO" id="GO:0000160">
    <property type="term" value="P:phosphorelay signal transduction system"/>
    <property type="evidence" value="ECO:0007669"/>
    <property type="project" value="InterPro"/>
</dbReference>
<dbReference type="AlphaFoldDB" id="A0A2Z6AXY8"/>
<dbReference type="Pfam" id="PF13181">
    <property type="entry name" value="TPR_8"/>
    <property type="match status" value="2"/>
</dbReference>
<keyword evidence="2" id="KW-0802">TPR repeat</keyword>
<dbReference type="Gene3D" id="1.25.40.10">
    <property type="entry name" value="Tetratricopeptide repeat domain"/>
    <property type="match status" value="2"/>
</dbReference>
<evidence type="ECO:0000259" key="3">
    <source>
        <dbReference type="PROSITE" id="PS50110"/>
    </source>
</evidence>
<dbReference type="SMART" id="SM00028">
    <property type="entry name" value="TPR"/>
    <property type="match status" value="6"/>
</dbReference>
<evidence type="ECO:0000313" key="4">
    <source>
        <dbReference type="EMBL" id="BBD08063.1"/>
    </source>
</evidence>
<dbReference type="InterPro" id="IPR011006">
    <property type="entry name" value="CheY-like_superfamily"/>
</dbReference>
<dbReference type="EMBL" id="AP017378">
    <property type="protein sequence ID" value="BBD08063.1"/>
    <property type="molecule type" value="Genomic_DNA"/>
</dbReference>
<dbReference type="GO" id="GO:0097363">
    <property type="term" value="F:protein O-acetylglucosaminyltransferase activity"/>
    <property type="evidence" value="ECO:0007669"/>
    <property type="project" value="TreeGrafter"/>
</dbReference>
<dbReference type="Gene3D" id="3.40.50.2300">
    <property type="match status" value="1"/>
</dbReference>
<dbReference type="Proteomes" id="UP000269883">
    <property type="component" value="Chromosome"/>
</dbReference>
<evidence type="ECO:0000313" key="5">
    <source>
        <dbReference type="Proteomes" id="UP000269883"/>
    </source>
</evidence>
<reference evidence="4 5" key="1">
    <citation type="journal article" date="2018" name="Sci. Adv.">
        <title>Multi-heme cytochromes provide a pathway for survival in energy-limited environments.</title>
        <authorList>
            <person name="Deng X."/>
            <person name="Dohmae N."/>
            <person name="Nealson K.H."/>
            <person name="Hashimoto K."/>
            <person name="Okamoto A."/>
        </authorList>
    </citation>
    <scope>NUCLEOTIDE SEQUENCE [LARGE SCALE GENOMIC DNA]</scope>
    <source>
        <strain evidence="4 5">IS5</strain>
    </source>
</reference>
<dbReference type="InterPro" id="IPR037919">
    <property type="entry name" value="OGT"/>
</dbReference>
<dbReference type="PROSITE" id="PS50293">
    <property type="entry name" value="TPR_REGION"/>
    <property type="match status" value="1"/>
</dbReference>
<dbReference type="Pfam" id="PF13414">
    <property type="entry name" value="TPR_11"/>
    <property type="match status" value="1"/>
</dbReference>
<dbReference type="PROSITE" id="PS50005">
    <property type="entry name" value="TPR"/>
    <property type="match status" value="2"/>
</dbReference>
<dbReference type="InterPro" id="IPR001789">
    <property type="entry name" value="Sig_transdc_resp-reg_receiver"/>
</dbReference>
<gene>
    <name evidence="4" type="ORF">DFE_1337</name>
</gene>
<proteinExistence type="predicted"/>
<sequence length="471" mass="52990">MADRKHNEQLITEIINLPVSTSINYSFYEETIRQYVLESNGRFLIYSTDRNFTAFLRKTLSLASVNPKSLGIIRKENDILRHIRLETNHGRNVILFIDGDYVSKEMGAVIKQLKSAYDNLKIIVLTGEADVDDIALLHEIGADNFIIKPISTNSLVVKIAFTIKPHGKIGKYIDEGKKFMALRLFDEAAAIAGKVLKVKPDSAAAFMLMGDALSAMGQTDQALQAYEQASDCARMYLEPLKKLANFHRQQGHKENELSFLERLDELSPLNVSRKVDMGELYLELGREEEADNTFEQAMEHVTRAAMTQVAMISVQIADAYLKKNPSKSEEFYKKAMNVKGFDLKANIDIFNRLGTALRKQGKWEEAVREYGKALELSPNDENLYYNTAMAYADGGHAQKAFHSLEKTLELNDNFLKKNHIITFNCALIASNSGRKERAAIMCKAALKLNPNYEKATKMLKELSPDATLAGI</sequence>
<evidence type="ECO:0000256" key="2">
    <source>
        <dbReference type="PROSITE-ProRule" id="PRU00339"/>
    </source>
</evidence>
<keyword evidence="5" id="KW-1185">Reference proteome</keyword>
<dbReference type="Pfam" id="PF13432">
    <property type="entry name" value="TPR_16"/>
    <property type="match status" value="1"/>
</dbReference>